<dbReference type="RefSeq" id="XP_016268010.1">
    <property type="nucleotide sequence ID" value="XM_016400957.1"/>
</dbReference>
<evidence type="ECO:0000256" key="2">
    <source>
        <dbReference type="SAM" id="MobiDB-lite"/>
    </source>
</evidence>
<reference evidence="4 5" key="1">
    <citation type="submission" date="2015-01" db="EMBL/GenBank/DDBJ databases">
        <title>The Genome Sequence of Exophiala oligosperma CBS72588.</title>
        <authorList>
            <consortium name="The Broad Institute Genomics Platform"/>
            <person name="Cuomo C."/>
            <person name="de Hoog S."/>
            <person name="Gorbushina A."/>
            <person name="Stielow B."/>
            <person name="Teixiera M."/>
            <person name="Abouelleil A."/>
            <person name="Chapman S.B."/>
            <person name="Priest M."/>
            <person name="Young S.K."/>
            <person name="Wortman J."/>
            <person name="Nusbaum C."/>
            <person name="Birren B."/>
        </authorList>
    </citation>
    <scope>NUCLEOTIDE SEQUENCE [LARGE SCALE GENOMIC DNA]</scope>
    <source>
        <strain evidence="4 5">CBS 72588</strain>
    </source>
</reference>
<dbReference type="OrthoDB" id="406833at2759"/>
<dbReference type="SUPFAM" id="SSF54495">
    <property type="entry name" value="UBC-like"/>
    <property type="match status" value="1"/>
</dbReference>
<evidence type="ECO:0000256" key="1">
    <source>
        <dbReference type="ARBA" id="ARBA00022786"/>
    </source>
</evidence>
<dbReference type="PANTHER" id="PTHR24067">
    <property type="entry name" value="UBIQUITIN-CONJUGATING ENZYME E2"/>
    <property type="match status" value="1"/>
</dbReference>
<organism evidence="4 5">
    <name type="scientific">Exophiala oligosperma</name>
    <dbReference type="NCBI Taxonomy" id="215243"/>
    <lineage>
        <taxon>Eukaryota</taxon>
        <taxon>Fungi</taxon>
        <taxon>Dikarya</taxon>
        <taxon>Ascomycota</taxon>
        <taxon>Pezizomycotina</taxon>
        <taxon>Eurotiomycetes</taxon>
        <taxon>Chaetothyriomycetidae</taxon>
        <taxon>Chaetothyriales</taxon>
        <taxon>Herpotrichiellaceae</taxon>
        <taxon>Exophiala</taxon>
    </lineage>
</organism>
<dbReference type="Proteomes" id="UP000053342">
    <property type="component" value="Unassembled WGS sequence"/>
</dbReference>
<name>A0A0D2EIM5_9EURO</name>
<dbReference type="SMART" id="SM00212">
    <property type="entry name" value="UBCc"/>
    <property type="match status" value="1"/>
</dbReference>
<dbReference type="AlphaFoldDB" id="A0A0D2EIM5"/>
<protein>
    <recommendedName>
        <fullName evidence="3">UBC core domain-containing protein</fullName>
    </recommendedName>
</protein>
<accession>A0A0D2EIM5</accession>
<proteinExistence type="predicted"/>
<feature type="region of interest" description="Disordered" evidence="2">
    <location>
        <begin position="73"/>
        <end position="113"/>
    </location>
</feature>
<feature type="compositionally biased region" description="Low complexity" evidence="2">
    <location>
        <begin position="86"/>
        <end position="106"/>
    </location>
</feature>
<dbReference type="VEuPathDB" id="FungiDB:PV06_00456"/>
<evidence type="ECO:0000313" key="4">
    <source>
        <dbReference type="EMBL" id="KIW47794.1"/>
    </source>
</evidence>
<dbReference type="Pfam" id="PF00179">
    <property type="entry name" value="UQ_con"/>
    <property type="match status" value="2"/>
</dbReference>
<dbReference type="STRING" id="215243.A0A0D2EIM5"/>
<dbReference type="GeneID" id="27352530"/>
<keyword evidence="5" id="KW-1185">Reference proteome</keyword>
<dbReference type="HOGENOM" id="CLU_030988_15_0_1"/>
<dbReference type="CDD" id="cd23808">
    <property type="entry name" value="UBCc_UBE2W"/>
    <property type="match status" value="1"/>
</dbReference>
<dbReference type="InterPro" id="IPR050113">
    <property type="entry name" value="Ub_conjugating_enzyme"/>
</dbReference>
<dbReference type="InterPro" id="IPR000608">
    <property type="entry name" value="UBC"/>
</dbReference>
<dbReference type="InterPro" id="IPR016135">
    <property type="entry name" value="UBQ-conjugating_enzyme/RWD"/>
</dbReference>
<dbReference type="Gene3D" id="3.10.110.10">
    <property type="entry name" value="Ubiquitin Conjugating Enzyme"/>
    <property type="match status" value="1"/>
</dbReference>
<evidence type="ECO:0000259" key="3">
    <source>
        <dbReference type="PROSITE" id="PS50127"/>
    </source>
</evidence>
<keyword evidence="1" id="KW-0833">Ubl conjugation pathway</keyword>
<sequence length="199" mass="22132">MFAAKRLGKELQKAKYLPPGIDLVKADDFKEWQVDIRVLDSNPLYLNQIYRLSFIFTNNYPIEPPEVTFIYVPPSSSSSTEPISNTQTHAQSPPQSQPQSQTTTTPNTGRPIPIHPHIYSNGIICLDLLGSAGWSPVQSVESVCMSIQSMLTGNTKNERPQGDEAFCQSMGVRGPNGWTRSERGRGLRGVRFAYDDDTV</sequence>
<gene>
    <name evidence="4" type="ORF">PV06_00456</name>
</gene>
<dbReference type="PROSITE" id="PS50127">
    <property type="entry name" value="UBC_2"/>
    <property type="match status" value="1"/>
</dbReference>
<evidence type="ECO:0000313" key="5">
    <source>
        <dbReference type="Proteomes" id="UP000053342"/>
    </source>
</evidence>
<feature type="domain" description="UBC core" evidence="3">
    <location>
        <begin position="2"/>
        <end position="189"/>
    </location>
</feature>
<dbReference type="EMBL" id="KN847332">
    <property type="protein sequence ID" value="KIW47794.1"/>
    <property type="molecule type" value="Genomic_DNA"/>
</dbReference>